<organism evidence="1 2">
    <name type="scientific">Amycolatopsis panacis</name>
    <dbReference type="NCBI Taxonomy" id="2340917"/>
    <lineage>
        <taxon>Bacteria</taxon>
        <taxon>Bacillati</taxon>
        <taxon>Actinomycetota</taxon>
        <taxon>Actinomycetes</taxon>
        <taxon>Pseudonocardiales</taxon>
        <taxon>Pseudonocardiaceae</taxon>
        <taxon>Amycolatopsis</taxon>
    </lineage>
</organism>
<dbReference type="RefSeq" id="WP_120022274.1">
    <property type="nucleotide sequence ID" value="NZ_QZFV01000062.1"/>
</dbReference>
<protein>
    <submittedName>
        <fullName evidence="1">Uncharacterized protein</fullName>
    </submittedName>
</protein>
<dbReference type="OrthoDB" id="4213445at2"/>
<gene>
    <name evidence="1" type="ORF">D5S19_05675</name>
</gene>
<name>A0A419I938_9PSEU</name>
<evidence type="ECO:0000313" key="2">
    <source>
        <dbReference type="Proteomes" id="UP000285112"/>
    </source>
</evidence>
<keyword evidence="2" id="KW-1185">Reference proteome</keyword>
<accession>A0A419I938</accession>
<sequence length="61" mass="6700">MTLVSLIQQRLSDAGGHGPRHEPIGLTLTVNPLWELVLPTTRVPMDLAWLELPDPPPPSPK</sequence>
<dbReference type="AlphaFoldDB" id="A0A419I938"/>
<dbReference type="Proteomes" id="UP000285112">
    <property type="component" value="Unassembled WGS sequence"/>
</dbReference>
<evidence type="ECO:0000313" key="1">
    <source>
        <dbReference type="EMBL" id="RJQ88832.1"/>
    </source>
</evidence>
<comment type="caution">
    <text evidence="1">The sequence shown here is derived from an EMBL/GenBank/DDBJ whole genome shotgun (WGS) entry which is preliminary data.</text>
</comment>
<reference evidence="1 2" key="1">
    <citation type="submission" date="2018-09" db="EMBL/GenBank/DDBJ databases">
        <title>YIM PH 21725 draft genome.</title>
        <authorList>
            <person name="Miao C."/>
        </authorList>
    </citation>
    <scope>NUCLEOTIDE SEQUENCE [LARGE SCALE GENOMIC DNA]</scope>
    <source>
        <strain evidence="2">YIM PH21725</strain>
    </source>
</reference>
<dbReference type="EMBL" id="QZFV01000062">
    <property type="protein sequence ID" value="RJQ88832.1"/>
    <property type="molecule type" value="Genomic_DNA"/>
</dbReference>
<proteinExistence type="predicted"/>